<dbReference type="EMBL" id="QTPM01000007">
    <property type="protein sequence ID" value="RQY95866.1"/>
    <property type="molecule type" value="Genomic_DNA"/>
</dbReference>
<gene>
    <name evidence="2" type="ORF">DF017_08280</name>
</gene>
<sequence length="240" mass="27071">MNEFSEKNQYGFDIDEDSEWFLVHSGAVTNTNPGSVVYVDIDTTPICPNMTDKEFRVMARRLLGWAAQAVDRRISDLNINDHKTKERMEFWFGVSDETTRQYLLVGFRRVSGVIKSLAPTNLVRANPETDKILGCAPNLKNLDGEAAHVCAPNTDRRLISISKKFCSGLRDEDEDHDSRVSTIIHEATHFIDTFASGDSMYTISTPLAMWGQRNSELALRNADSLAGYVLYGEKRYGYSD</sequence>
<dbReference type="Proteomes" id="UP000281098">
    <property type="component" value="Unassembled WGS sequence"/>
</dbReference>
<evidence type="ECO:0000259" key="1">
    <source>
        <dbReference type="SMART" id="SM01351"/>
    </source>
</evidence>
<dbReference type="Gene3D" id="3.40.390.10">
    <property type="entry name" value="Collagenase (Catalytic Domain)"/>
    <property type="match status" value="1"/>
</dbReference>
<dbReference type="CDD" id="cd11007">
    <property type="entry name" value="M35_like_1"/>
    <property type="match status" value="1"/>
</dbReference>
<evidence type="ECO:0000313" key="2">
    <source>
        <dbReference type="EMBL" id="RQY95866.1"/>
    </source>
</evidence>
<dbReference type="RefSeq" id="WP_124490273.1">
    <property type="nucleotide sequence ID" value="NZ_JAXKSJ010000008.1"/>
</dbReference>
<keyword evidence="3" id="KW-1185">Reference proteome</keyword>
<evidence type="ECO:0000313" key="3">
    <source>
        <dbReference type="Proteomes" id="UP000281098"/>
    </source>
</evidence>
<dbReference type="InterPro" id="IPR034108">
    <property type="entry name" value="Pept_M35-like_proteobacteria"/>
</dbReference>
<accession>A0ABX9YSU9</accession>
<reference evidence="2 3" key="1">
    <citation type="submission" date="2018-08" db="EMBL/GenBank/DDBJ databases">
        <title>Comparative analysis of Burkholderia isolates from Puerto Rico.</title>
        <authorList>
            <person name="Hall C."/>
            <person name="Sahl J."/>
            <person name="Wagner D."/>
        </authorList>
    </citation>
    <scope>NUCLEOTIDE SEQUENCE [LARGE SCALE GENOMIC DNA]</scope>
    <source>
        <strain evidence="2 3">Bp8966</strain>
    </source>
</reference>
<feature type="domain" description="Lysine-specific metallo-endopeptidase" evidence="1">
    <location>
        <begin position="75"/>
        <end position="230"/>
    </location>
</feature>
<dbReference type="InterPro" id="IPR024079">
    <property type="entry name" value="MetalloPept_cat_dom_sf"/>
</dbReference>
<dbReference type="InterPro" id="IPR029463">
    <property type="entry name" value="Lys_MEP"/>
</dbReference>
<organism evidence="2 3">
    <name type="scientific">Burkholderia stagnalis</name>
    <dbReference type="NCBI Taxonomy" id="1503054"/>
    <lineage>
        <taxon>Bacteria</taxon>
        <taxon>Pseudomonadati</taxon>
        <taxon>Pseudomonadota</taxon>
        <taxon>Betaproteobacteria</taxon>
        <taxon>Burkholderiales</taxon>
        <taxon>Burkholderiaceae</taxon>
        <taxon>Burkholderia</taxon>
        <taxon>Burkholderia cepacia complex</taxon>
    </lineage>
</organism>
<name>A0ABX9YSU9_9BURK</name>
<proteinExistence type="predicted"/>
<dbReference type="SUPFAM" id="SSF55486">
    <property type="entry name" value="Metalloproteases ('zincins'), catalytic domain"/>
    <property type="match status" value="1"/>
</dbReference>
<dbReference type="SMART" id="SM01351">
    <property type="entry name" value="Aspzincin_M35"/>
    <property type="match status" value="1"/>
</dbReference>
<dbReference type="Pfam" id="PF14521">
    <property type="entry name" value="Aspzincin_M35"/>
    <property type="match status" value="1"/>
</dbReference>
<protein>
    <submittedName>
        <fullName evidence="2">Peptidase M35</fullName>
    </submittedName>
</protein>
<comment type="caution">
    <text evidence="2">The sequence shown here is derived from an EMBL/GenBank/DDBJ whole genome shotgun (WGS) entry which is preliminary data.</text>
</comment>